<comment type="caution">
    <text evidence="3">The sequence shown here is derived from an EMBL/GenBank/DDBJ whole genome shotgun (WGS) entry which is preliminary data.</text>
</comment>
<feature type="region of interest" description="Disordered" evidence="1">
    <location>
        <begin position="249"/>
        <end position="284"/>
    </location>
</feature>
<dbReference type="InterPro" id="IPR013216">
    <property type="entry name" value="Methyltransf_11"/>
</dbReference>
<evidence type="ECO:0000313" key="3">
    <source>
        <dbReference type="EMBL" id="TWT82872.1"/>
    </source>
</evidence>
<dbReference type="Proteomes" id="UP000315010">
    <property type="component" value="Unassembled WGS sequence"/>
</dbReference>
<dbReference type="GO" id="GO:0008757">
    <property type="term" value="F:S-adenosylmethionine-dependent methyltransferase activity"/>
    <property type="evidence" value="ECO:0007669"/>
    <property type="project" value="InterPro"/>
</dbReference>
<proteinExistence type="predicted"/>
<name>A0A5C5Z6D5_9BACT</name>
<dbReference type="InterPro" id="IPR029063">
    <property type="entry name" value="SAM-dependent_MTases_sf"/>
</dbReference>
<dbReference type="Gene3D" id="3.40.50.150">
    <property type="entry name" value="Vaccinia Virus protein VP39"/>
    <property type="match status" value="1"/>
</dbReference>
<protein>
    <recommendedName>
        <fullName evidence="2">Methyltransferase type 11 domain-containing protein</fullName>
    </recommendedName>
</protein>
<dbReference type="Pfam" id="PF08241">
    <property type="entry name" value="Methyltransf_11"/>
    <property type="match status" value="1"/>
</dbReference>
<dbReference type="CDD" id="cd02440">
    <property type="entry name" value="AdoMet_MTases"/>
    <property type="match status" value="1"/>
</dbReference>
<dbReference type="RefSeq" id="WP_419194610.1">
    <property type="nucleotide sequence ID" value="NZ_SJPJ01000001.1"/>
</dbReference>
<evidence type="ECO:0000313" key="4">
    <source>
        <dbReference type="Proteomes" id="UP000315010"/>
    </source>
</evidence>
<dbReference type="SUPFAM" id="SSF53335">
    <property type="entry name" value="S-adenosyl-L-methionine-dependent methyltransferases"/>
    <property type="match status" value="1"/>
</dbReference>
<sequence length="284" mass="32099">MTQPSDYLNVGCGNHYHPDWTNIDLVASGPAVRQYDLRRGLPYEPKQFDAVYHSHVLEHLAPADAANMLRDCFRVLRPGGIVRVVVPNLEAIATAYLDSLNQADNGDEMDVANHQWMTFELLDQMTRQRSGGQMMRVMQDPNQINRDFIRSRIGFEMDTPSKAKKTIRRRLSRLVRSTKKQLAIAAVTMLQGKSGRDAYREGYFRQAGEIHRWMYDRVSLARVLREVGFEDAQVFPASESGIDGFDSFGLDRVGSSPRKPDSLYMEATRPRDEVASSVGSSRAA</sequence>
<dbReference type="EMBL" id="SJPJ01000001">
    <property type="protein sequence ID" value="TWT82872.1"/>
    <property type="molecule type" value="Genomic_DNA"/>
</dbReference>
<feature type="domain" description="Methyltransferase type 11" evidence="2">
    <location>
        <begin position="32"/>
        <end position="82"/>
    </location>
</feature>
<dbReference type="AlphaFoldDB" id="A0A5C5Z6D5"/>
<organism evidence="3 4">
    <name type="scientific">Novipirellula herctigrandis</name>
    <dbReference type="NCBI Taxonomy" id="2527986"/>
    <lineage>
        <taxon>Bacteria</taxon>
        <taxon>Pseudomonadati</taxon>
        <taxon>Planctomycetota</taxon>
        <taxon>Planctomycetia</taxon>
        <taxon>Pirellulales</taxon>
        <taxon>Pirellulaceae</taxon>
        <taxon>Novipirellula</taxon>
    </lineage>
</organism>
<reference evidence="3 4" key="1">
    <citation type="submission" date="2019-02" db="EMBL/GenBank/DDBJ databases">
        <title>Deep-cultivation of Planctomycetes and their phenomic and genomic characterization uncovers novel biology.</title>
        <authorList>
            <person name="Wiegand S."/>
            <person name="Jogler M."/>
            <person name="Boedeker C."/>
            <person name="Pinto D."/>
            <person name="Vollmers J."/>
            <person name="Rivas-Marin E."/>
            <person name="Kohn T."/>
            <person name="Peeters S.H."/>
            <person name="Heuer A."/>
            <person name="Rast P."/>
            <person name="Oberbeckmann S."/>
            <person name="Bunk B."/>
            <person name="Jeske O."/>
            <person name="Meyerdierks A."/>
            <person name="Storesund J.E."/>
            <person name="Kallscheuer N."/>
            <person name="Luecker S."/>
            <person name="Lage O.M."/>
            <person name="Pohl T."/>
            <person name="Merkel B.J."/>
            <person name="Hornburger P."/>
            <person name="Mueller R.-W."/>
            <person name="Bruemmer F."/>
            <person name="Labrenz M."/>
            <person name="Spormann A.M."/>
            <person name="Op Den Camp H."/>
            <person name="Overmann J."/>
            <person name="Amann R."/>
            <person name="Jetten M.S.M."/>
            <person name="Mascher T."/>
            <person name="Medema M.H."/>
            <person name="Devos D.P."/>
            <person name="Kaster A.-K."/>
            <person name="Ovreas L."/>
            <person name="Rohde M."/>
            <person name="Galperin M.Y."/>
            <person name="Jogler C."/>
        </authorList>
    </citation>
    <scope>NUCLEOTIDE SEQUENCE [LARGE SCALE GENOMIC DNA]</scope>
    <source>
        <strain evidence="3 4">CA13</strain>
    </source>
</reference>
<gene>
    <name evidence="3" type="ORF">CA13_43350</name>
</gene>
<keyword evidence="4" id="KW-1185">Reference proteome</keyword>
<accession>A0A5C5Z6D5</accession>
<evidence type="ECO:0000259" key="2">
    <source>
        <dbReference type="Pfam" id="PF08241"/>
    </source>
</evidence>
<evidence type="ECO:0000256" key="1">
    <source>
        <dbReference type="SAM" id="MobiDB-lite"/>
    </source>
</evidence>